<evidence type="ECO:0000313" key="8">
    <source>
        <dbReference type="EMBL" id="RYN72035.1"/>
    </source>
</evidence>
<feature type="transmembrane region" description="Helical" evidence="7">
    <location>
        <begin position="210"/>
        <end position="230"/>
    </location>
</feature>
<comment type="subcellular location">
    <subcellularLocation>
        <location evidence="1">Membrane</location>
        <topology evidence="1">Multi-pass membrane protein</topology>
    </subcellularLocation>
</comment>
<evidence type="ECO:0000256" key="4">
    <source>
        <dbReference type="ARBA" id="ARBA00022989"/>
    </source>
</evidence>
<feature type="transmembrane region" description="Helical" evidence="7">
    <location>
        <begin position="459"/>
        <end position="476"/>
    </location>
</feature>
<feature type="transmembrane region" description="Helical" evidence="7">
    <location>
        <begin position="282"/>
        <end position="300"/>
    </location>
</feature>
<sequence>MGSLFSATLRPTLASPPILPSLNHEVISIKVGISSLRRLTDDSRNVKDSKQCCAFGSWNAGSAPPQIESRLERQATLSTDGDDNTISNESKDTRSDANSKLFFPWSSVTGCDGWRPCSNFTWSAGMLVPVLQLESSYLRIKTSPDTLWSSNYMEKLQIAEGVASQSLEEEGRSCLPLTASEGGFTPSTACMMGARTLTERSKQGSRQLSTASLVAMACGFGGLQILWSTIFSHGSSYLFSLGISTTQSSLIWAVAPLCGSTIQPIMGVISDRSRIAWGRRRPFILGGVLSTIFAATTLAWSEPISVAVCTLLGISNANGWWGTVTRTVAILAIVILNISIQPLQLGLRSLHVDICPREQQAIASAWAGRFAGMGNIIGYVLGSLPLPWISGDYEAMRFRYMVYWTTFALIATSLITCYYTEEEDPLMSTYDPGLERPVYGVFRNLLDGFSQASNRVRHVYLIQFFSWLGWFGFLFYSTSFIGQLYVDEQARDNVTISSSIKDHGMRLGARANLLFAIVALATNIALPRLSKMLRSMCARARIHDKGVRSSSMLTIIWSFSQALYATSVLSTTLVSSSATATFMIAIAGISWGVTQWVPFAIIGEETAKYSIDEESAKREDENVWSVVQGGTIIGLHNTAISLPQIIAALISSAIFWVAQNLNRKHAIVWVIGWTGVPGAVAAWLAFIM</sequence>
<evidence type="ECO:0000256" key="7">
    <source>
        <dbReference type="SAM" id="Phobius"/>
    </source>
</evidence>
<keyword evidence="2" id="KW-0813">Transport</keyword>
<reference evidence="9" key="1">
    <citation type="journal article" date="2019" name="bioRxiv">
        <title>Genomics, evolutionary history and diagnostics of the Alternaria alternata species group including apple and Asian pear pathotypes.</title>
        <authorList>
            <person name="Armitage A.D."/>
            <person name="Cockerton H.M."/>
            <person name="Sreenivasaprasad S."/>
            <person name="Woodhall J.W."/>
            <person name="Lane C.R."/>
            <person name="Harrison R.J."/>
            <person name="Clarkson J.P."/>
        </authorList>
    </citation>
    <scope>NUCLEOTIDE SEQUENCE [LARGE SCALE GENOMIC DNA]</scope>
    <source>
        <strain evidence="9">FERA 1177</strain>
    </source>
</reference>
<feature type="transmembrane region" description="Helical" evidence="7">
    <location>
        <begin position="320"/>
        <end position="340"/>
    </location>
</feature>
<feature type="transmembrane region" description="Helical" evidence="7">
    <location>
        <begin position="666"/>
        <end position="686"/>
    </location>
</feature>
<dbReference type="Pfam" id="PF13347">
    <property type="entry name" value="MFS_2"/>
    <property type="match status" value="1"/>
</dbReference>
<keyword evidence="3 7" id="KW-0812">Transmembrane</keyword>
<dbReference type="PANTHER" id="PTHR19432">
    <property type="entry name" value="SUGAR TRANSPORTER"/>
    <property type="match status" value="1"/>
</dbReference>
<proteinExistence type="predicted"/>
<evidence type="ECO:0000256" key="6">
    <source>
        <dbReference type="SAM" id="MobiDB-lite"/>
    </source>
</evidence>
<feature type="transmembrane region" description="Helical" evidence="7">
    <location>
        <begin position="640"/>
        <end position="659"/>
    </location>
</feature>
<comment type="caution">
    <text evidence="8">The sequence shown here is derived from an EMBL/GenBank/DDBJ whole genome shotgun (WGS) entry which is preliminary data.</text>
</comment>
<feature type="region of interest" description="Disordered" evidence="6">
    <location>
        <begin position="76"/>
        <end position="95"/>
    </location>
</feature>
<feature type="compositionally biased region" description="Polar residues" evidence="6">
    <location>
        <begin position="76"/>
        <end position="88"/>
    </location>
</feature>
<protein>
    <recommendedName>
        <fullName evidence="10">MFS general substrate transporter</fullName>
    </recommendedName>
</protein>
<feature type="transmembrane region" description="Helical" evidence="7">
    <location>
        <begin position="401"/>
        <end position="420"/>
    </location>
</feature>
<dbReference type="Proteomes" id="UP000291422">
    <property type="component" value="Unassembled WGS sequence"/>
</dbReference>
<dbReference type="Gene3D" id="1.20.1250.20">
    <property type="entry name" value="MFS general substrate transporter like domains"/>
    <property type="match status" value="1"/>
</dbReference>
<dbReference type="AlphaFoldDB" id="A0A4Q4N900"/>
<accession>A0A4Q4N900</accession>
<keyword evidence="4 7" id="KW-1133">Transmembrane helix</keyword>
<dbReference type="InterPro" id="IPR036259">
    <property type="entry name" value="MFS_trans_sf"/>
</dbReference>
<dbReference type="GO" id="GO:0008506">
    <property type="term" value="F:sucrose:proton symporter activity"/>
    <property type="evidence" value="ECO:0007669"/>
    <property type="project" value="TreeGrafter"/>
</dbReference>
<feature type="transmembrane region" description="Helical" evidence="7">
    <location>
        <begin position="361"/>
        <end position="381"/>
    </location>
</feature>
<feature type="transmembrane region" description="Helical" evidence="7">
    <location>
        <begin position="250"/>
        <end position="270"/>
    </location>
</feature>
<evidence type="ECO:0008006" key="10">
    <source>
        <dbReference type="Google" id="ProtNLM"/>
    </source>
</evidence>
<evidence type="ECO:0000256" key="2">
    <source>
        <dbReference type="ARBA" id="ARBA00022448"/>
    </source>
</evidence>
<dbReference type="PANTHER" id="PTHR19432:SF35">
    <property type="entry name" value="SOLUTE CARRIER FAMILY 45 MEMBER 3 ISOFORM X1"/>
    <property type="match status" value="1"/>
</dbReference>
<evidence type="ECO:0000313" key="9">
    <source>
        <dbReference type="Proteomes" id="UP000291422"/>
    </source>
</evidence>
<gene>
    <name evidence="8" type="ORF">AA0117_g8844</name>
</gene>
<dbReference type="GO" id="GO:0005886">
    <property type="term" value="C:plasma membrane"/>
    <property type="evidence" value="ECO:0007669"/>
    <property type="project" value="TreeGrafter"/>
</dbReference>
<evidence type="ECO:0000256" key="1">
    <source>
        <dbReference type="ARBA" id="ARBA00004141"/>
    </source>
</evidence>
<feature type="transmembrane region" description="Helical" evidence="7">
    <location>
        <begin position="507"/>
        <end position="526"/>
    </location>
</feature>
<evidence type="ECO:0000256" key="3">
    <source>
        <dbReference type="ARBA" id="ARBA00022692"/>
    </source>
</evidence>
<dbReference type="SUPFAM" id="SSF103473">
    <property type="entry name" value="MFS general substrate transporter"/>
    <property type="match status" value="1"/>
</dbReference>
<keyword evidence="5 7" id="KW-0472">Membrane</keyword>
<dbReference type="EMBL" id="PDXD01000028">
    <property type="protein sequence ID" value="RYN72035.1"/>
    <property type="molecule type" value="Genomic_DNA"/>
</dbReference>
<dbReference type="VEuPathDB" id="FungiDB:CC77DRAFT_942724"/>
<evidence type="ECO:0000256" key="5">
    <source>
        <dbReference type="ARBA" id="ARBA00023136"/>
    </source>
</evidence>
<name>A0A4Q4N900_ALTAL</name>
<organism evidence="8 9">
    <name type="scientific">Alternaria alternata</name>
    <name type="common">Alternaria rot fungus</name>
    <name type="synonym">Torula alternata</name>
    <dbReference type="NCBI Taxonomy" id="5599"/>
    <lineage>
        <taxon>Eukaryota</taxon>
        <taxon>Fungi</taxon>
        <taxon>Dikarya</taxon>
        <taxon>Ascomycota</taxon>
        <taxon>Pezizomycotina</taxon>
        <taxon>Dothideomycetes</taxon>
        <taxon>Pleosporomycetidae</taxon>
        <taxon>Pleosporales</taxon>
        <taxon>Pleosporineae</taxon>
        <taxon>Pleosporaceae</taxon>
        <taxon>Alternaria</taxon>
        <taxon>Alternaria sect. Alternaria</taxon>
        <taxon>Alternaria alternata complex</taxon>
    </lineage>
</organism>